<organism evidence="2 3">
    <name type="scientific">Tuber aestivum</name>
    <name type="common">summer truffle</name>
    <dbReference type="NCBI Taxonomy" id="59557"/>
    <lineage>
        <taxon>Eukaryota</taxon>
        <taxon>Fungi</taxon>
        <taxon>Dikarya</taxon>
        <taxon>Ascomycota</taxon>
        <taxon>Pezizomycotina</taxon>
        <taxon>Pezizomycetes</taxon>
        <taxon>Pezizales</taxon>
        <taxon>Tuberaceae</taxon>
        <taxon>Tuber</taxon>
    </lineage>
</organism>
<evidence type="ECO:0000256" key="1">
    <source>
        <dbReference type="SAM" id="MobiDB-lite"/>
    </source>
</evidence>
<dbReference type="AlphaFoldDB" id="A0A292PPZ7"/>
<proteinExistence type="predicted"/>
<accession>A0A292PPZ7</accession>
<keyword evidence="3" id="KW-1185">Reference proteome</keyword>
<evidence type="ECO:0000313" key="3">
    <source>
        <dbReference type="Proteomes" id="UP001412239"/>
    </source>
</evidence>
<gene>
    <name evidence="2" type="ORF">GSTUAT00006714001</name>
</gene>
<feature type="region of interest" description="Disordered" evidence="1">
    <location>
        <begin position="47"/>
        <end position="85"/>
    </location>
</feature>
<sequence length="146" mass="15973">MSVQSSYGRLRCAGQVRYGSVQRRVRPNGKQLGGDLRRRCTVRVKSPTRMGDGIIGRQREHRSSKSPSARSGKSTCAAGGSRWRGFPGALADLSVGMLHDTRYPGLSRDDGKGHLNYRIVSEEPQVSKLREWAFWGLSPSGNSGGI</sequence>
<dbReference type="EMBL" id="LN891094">
    <property type="protein sequence ID" value="CUS09194.1"/>
    <property type="molecule type" value="Genomic_DNA"/>
</dbReference>
<feature type="compositionally biased region" description="Low complexity" evidence="1">
    <location>
        <begin position="65"/>
        <end position="74"/>
    </location>
</feature>
<dbReference type="Proteomes" id="UP001412239">
    <property type="component" value="Unassembled WGS sequence"/>
</dbReference>
<evidence type="ECO:0000313" key="2">
    <source>
        <dbReference type="EMBL" id="CUS09194.1"/>
    </source>
</evidence>
<protein>
    <submittedName>
        <fullName evidence="2">Uncharacterized protein</fullName>
    </submittedName>
</protein>
<name>A0A292PPZ7_9PEZI</name>
<reference evidence="2" key="1">
    <citation type="submission" date="2015-10" db="EMBL/GenBank/DDBJ databases">
        <authorList>
            <person name="Regsiter A."/>
            <person name="william w."/>
        </authorList>
    </citation>
    <scope>NUCLEOTIDE SEQUENCE</scope>
    <source>
        <strain evidence="2">Montdore</strain>
    </source>
</reference>